<name>A0AAN6PD29_9PEZI</name>
<dbReference type="Proteomes" id="UP001303115">
    <property type="component" value="Unassembled WGS sequence"/>
</dbReference>
<sequence length="282" mass="30719">MSAKLPPNLLPLGLPRKHPPALLSKECQRRHFNLEWDFKMLPNGNFICDVKLLNHVVKGDGEYDCGRQARTAVANKAIAVVRSWPIGPPRLPPAGLPAAQYHRRPVTRSQQMVANATAQQQPTASGSGPAVKQEAPTNTIRGPGQDRTTAPTAVAPPQDDKAREQAALLDHVRRVMGISVPASTRDNPEAAQAFLEGLAVGARLAGARVSGFSLRGRSRSPAAPRASPGAPAFRARSPLRERERERDRLSPPPGHRRGPGTFGGRGDRWVHDRYREEPLDYN</sequence>
<accession>A0AAN6PD29</accession>
<comment type="caution">
    <text evidence="2">The sequence shown here is derived from an EMBL/GenBank/DDBJ whole genome shotgun (WGS) entry which is preliminary data.</text>
</comment>
<evidence type="ECO:0000256" key="1">
    <source>
        <dbReference type="SAM" id="MobiDB-lite"/>
    </source>
</evidence>
<gene>
    <name evidence="2" type="ORF">C8A01DRAFT_48001</name>
</gene>
<evidence type="ECO:0000313" key="2">
    <source>
        <dbReference type="EMBL" id="KAK4038367.1"/>
    </source>
</evidence>
<feature type="compositionally biased region" description="Low complexity" evidence="1">
    <location>
        <begin position="219"/>
        <end position="236"/>
    </location>
</feature>
<dbReference type="EMBL" id="MU854431">
    <property type="protein sequence ID" value="KAK4038367.1"/>
    <property type="molecule type" value="Genomic_DNA"/>
</dbReference>
<feature type="region of interest" description="Disordered" evidence="1">
    <location>
        <begin position="214"/>
        <end position="282"/>
    </location>
</feature>
<dbReference type="AlphaFoldDB" id="A0AAN6PD29"/>
<feature type="compositionally biased region" description="Polar residues" evidence="1">
    <location>
        <begin position="107"/>
        <end position="126"/>
    </location>
</feature>
<feature type="compositionally biased region" description="Basic and acidic residues" evidence="1">
    <location>
        <begin position="238"/>
        <end position="249"/>
    </location>
</feature>
<reference evidence="3" key="1">
    <citation type="journal article" date="2023" name="Mol. Phylogenet. Evol.">
        <title>Genome-scale phylogeny and comparative genomics of the fungal order Sordariales.</title>
        <authorList>
            <person name="Hensen N."/>
            <person name="Bonometti L."/>
            <person name="Westerberg I."/>
            <person name="Brannstrom I.O."/>
            <person name="Guillou S."/>
            <person name="Cros-Aarteil S."/>
            <person name="Calhoun S."/>
            <person name="Haridas S."/>
            <person name="Kuo A."/>
            <person name="Mondo S."/>
            <person name="Pangilinan J."/>
            <person name="Riley R."/>
            <person name="LaButti K."/>
            <person name="Andreopoulos B."/>
            <person name="Lipzen A."/>
            <person name="Chen C."/>
            <person name="Yan M."/>
            <person name="Daum C."/>
            <person name="Ng V."/>
            <person name="Clum A."/>
            <person name="Steindorff A."/>
            <person name="Ohm R.A."/>
            <person name="Martin F."/>
            <person name="Silar P."/>
            <person name="Natvig D.O."/>
            <person name="Lalanne C."/>
            <person name="Gautier V."/>
            <person name="Ament-Velasquez S.L."/>
            <person name="Kruys A."/>
            <person name="Hutchinson M.I."/>
            <person name="Powell A.J."/>
            <person name="Barry K."/>
            <person name="Miller A.N."/>
            <person name="Grigoriev I.V."/>
            <person name="Debuchy R."/>
            <person name="Gladieux P."/>
            <person name="Hiltunen Thoren M."/>
            <person name="Johannesson H."/>
        </authorList>
    </citation>
    <scope>NUCLEOTIDE SEQUENCE [LARGE SCALE GENOMIC DNA]</scope>
    <source>
        <strain evidence="3">CBS 284.82</strain>
    </source>
</reference>
<protein>
    <submittedName>
        <fullName evidence="2">Uncharacterized protein</fullName>
    </submittedName>
</protein>
<organism evidence="2 3">
    <name type="scientific">Parachaetomium inaequale</name>
    <dbReference type="NCBI Taxonomy" id="2588326"/>
    <lineage>
        <taxon>Eukaryota</taxon>
        <taxon>Fungi</taxon>
        <taxon>Dikarya</taxon>
        <taxon>Ascomycota</taxon>
        <taxon>Pezizomycotina</taxon>
        <taxon>Sordariomycetes</taxon>
        <taxon>Sordariomycetidae</taxon>
        <taxon>Sordariales</taxon>
        <taxon>Chaetomiaceae</taxon>
        <taxon>Parachaetomium</taxon>
    </lineage>
</organism>
<evidence type="ECO:0000313" key="3">
    <source>
        <dbReference type="Proteomes" id="UP001303115"/>
    </source>
</evidence>
<feature type="compositionally biased region" description="Basic and acidic residues" evidence="1">
    <location>
        <begin position="265"/>
        <end position="282"/>
    </location>
</feature>
<feature type="region of interest" description="Disordered" evidence="1">
    <location>
        <begin position="104"/>
        <end position="161"/>
    </location>
</feature>
<feature type="compositionally biased region" description="Polar residues" evidence="1">
    <location>
        <begin position="135"/>
        <end position="151"/>
    </location>
</feature>
<proteinExistence type="predicted"/>
<keyword evidence="3" id="KW-1185">Reference proteome</keyword>